<feature type="compositionally biased region" description="Basic and acidic residues" evidence="1">
    <location>
        <begin position="148"/>
        <end position="163"/>
    </location>
</feature>
<protein>
    <submittedName>
        <fullName evidence="3">Uncharacterized protein</fullName>
    </submittedName>
</protein>
<feature type="compositionally biased region" description="Polar residues" evidence="1">
    <location>
        <begin position="226"/>
        <end position="239"/>
    </location>
</feature>
<dbReference type="AlphaFoldDB" id="A0A0L6VRH6"/>
<evidence type="ECO:0000256" key="2">
    <source>
        <dbReference type="SAM" id="SignalP"/>
    </source>
</evidence>
<dbReference type="EMBL" id="LAVV01001810">
    <property type="protein sequence ID" value="KNZ63294.1"/>
    <property type="molecule type" value="Genomic_DNA"/>
</dbReference>
<dbReference type="VEuPathDB" id="FungiDB:VP01_1162g8"/>
<sequence>MLKWLIRLFIVLVAIIFVASANEEILYGGQQLVDASNKAASATTTGHAVFPPVERESRKADNALNTGKEARLQTMNESDDDLLTIGLGTRGAYPSYPSTFAQSSVLTQKPLDLANNHELFKFQSNYHRLFPSGFRLEHVNSQASSSTRRRELLSDLDKTRKTDASASTKHYIPFQTNPPESPSEPFNLGRKTQLQSDAPITQGPVANSVTQEQDGGRGTKRKIPNSWGNSLSLKTGVTSDENDEQESYAPQDFLSGFSSEKPTKFSAEEDHSSILQFIPQEIQQFSRISQLGSRTASYQNAGASGAPVLPQHNFFQSGNQGSLSENPEPIPQVSKITKPPQPETIMAVENYRSQIEGIKDYGRLKFNKDLFKGEGPHQLERENILRLLSSIPVPPPGKFLLTEDQLALACGVMRRRNEIKSTLTIPQIRGFMIVIQNWYQYWNIHAKIDVAKLNHGEEVSSFRFVFPLFLLYVEMIISIIPFKQDIPLEGQLDYPQEMRNAINSYLLFNKLINTPPENGDPTNLQKRRIAFKQSAHNFSRKPSGILWIFLEFWMESHYKAFWNYVKERNGFQATRQVKSFFNTIFINGIETLNQNLRYYLPHE</sequence>
<comment type="caution">
    <text evidence="3">The sequence shown here is derived from an EMBL/GenBank/DDBJ whole genome shotgun (WGS) entry which is preliminary data.</text>
</comment>
<proteinExistence type="predicted"/>
<feature type="compositionally biased region" description="Polar residues" evidence="1">
    <location>
        <begin position="313"/>
        <end position="325"/>
    </location>
</feature>
<feature type="chain" id="PRO_5005568238" evidence="2">
    <location>
        <begin position="22"/>
        <end position="603"/>
    </location>
</feature>
<keyword evidence="4" id="KW-1185">Reference proteome</keyword>
<keyword evidence="2" id="KW-0732">Signal</keyword>
<evidence type="ECO:0000313" key="4">
    <source>
        <dbReference type="Proteomes" id="UP000037035"/>
    </source>
</evidence>
<feature type="compositionally biased region" description="Polar residues" evidence="1">
    <location>
        <begin position="164"/>
        <end position="178"/>
    </location>
</feature>
<feature type="compositionally biased region" description="Polar residues" evidence="1">
    <location>
        <begin position="190"/>
        <end position="213"/>
    </location>
</feature>
<organism evidence="3 4">
    <name type="scientific">Puccinia sorghi</name>
    <dbReference type="NCBI Taxonomy" id="27349"/>
    <lineage>
        <taxon>Eukaryota</taxon>
        <taxon>Fungi</taxon>
        <taxon>Dikarya</taxon>
        <taxon>Basidiomycota</taxon>
        <taxon>Pucciniomycotina</taxon>
        <taxon>Pucciniomycetes</taxon>
        <taxon>Pucciniales</taxon>
        <taxon>Pucciniaceae</taxon>
        <taxon>Puccinia</taxon>
    </lineage>
</organism>
<evidence type="ECO:0000313" key="3">
    <source>
        <dbReference type="EMBL" id="KNZ63294.1"/>
    </source>
</evidence>
<feature type="signal peptide" evidence="2">
    <location>
        <begin position="1"/>
        <end position="21"/>
    </location>
</feature>
<feature type="region of interest" description="Disordered" evidence="1">
    <location>
        <begin position="309"/>
        <end position="338"/>
    </location>
</feature>
<feature type="region of interest" description="Disordered" evidence="1">
    <location>
        <begin position="140"/>
        <end position="268"/>
    </location>
</feature>
<name>A0A0L6VRH6_9BASI</name>
<evidence type="ECO:0000256" key="1">
    <source>
        <dbReference type="SAM" id="MobiDB-lite"/>
    </source>
</evidence>
<gene>
    <name evidence="3" type="ORF">VP01_1162g8</name>
</gene>
<dbReference type="Proteomes" id="UP000037035">
    <property type="component" value="Unassembled WGS sequence"/>
</dbReference>
<reference evidence="3 4" key="1">
    <citation type="submission" date="2015-08" db="EMBL/GenBank/DDBJ databases">
        <title>Next Generation Sequencing and Analysis of the Genome of Puccinia sorghi L Schw, the Causal Agent of Maize Common Rust.</title>
        <authorList>
            <person name="Rochi L."/>
            <person name="Burguener G."/>
            <person name="Darino M."/>
            <person name="Turjanski A."/>
            <person name="Kreff E."/>
            <person name="Dieguez M.J."/>
            <person name="Sacco F."/>
        </authorList>
    </citation>
    <scope>NUCLEOTIDE SEQUENCE [LARGE SCALE GENOMIC DNA]</scope>
    <source>
        <strain evidence="3 4">RO10H11247</strain>
    </source>
</reference>
<accession>A0A0L6VRH6</accession>